<sequence>MIEVVVKSIAIDSITGSPILLLADVNNPEDIYPIWIGVAEAEGIVVNQSGFVPPRPLTYDLFKNTIESLGGTVKYVSIVNMVNNAYIAELVIDQNGKEIVIDARPSDAINLALRFNAPIYLNEEVVKKVNVSQFTQQQKKDEEKEEDEIKTVEELAQQTEVNNLNLPDTKEVGIKEEDLEKFREMLDNIKPEDFLIK</sequence>
<dbReference type="eggNOG" id="COG1259">
    <property type="taxonomic scope" value="Bacteria"/>
</dbReference>
<evidence type="ECO:0000256" key="1">
    <source>
        <dbReference type="SAM" id="Coils"/>
    </source>
</evidence>
<keyword evidence="1" id="KW-0175">Coiled coil</keyword>
<proteinExistence type="predicted"/>
<dbReference type="Gene3D" id="3.10.690.10">
    <property type="entry name" value="Bifunctional nuclease domain"/>
    <property type="match status" value="1"/>
</dbReference>
<dbReference type="AlphaFoldDB" id="C1DTE4"/>
<name>C1DTE4_SULAA</name>
<dbReference type="GO" id="GO:0004518">
    <property type="term" value="F:nuclease activity"/>
    <property type="evidence" value="ECO:0007669"/>
    <property type="project" value="InterPro"/>
</dbReference>
<dbReference type="PANTHER" id="PTHR15160:SF1">
    <property type="entry name" value="VON HIPPEL-LINDAU DISEASE TUMOR SUPPRESSOR"/>
    <property type="match status" value="1"/>
</dbReference>
<gene>
    <name evidence="3" type="ordered locus">SULAZ_0387</name>
</gene>
<dbReference type="Pfam" id="PF02577">
    <property type="entry name" value="BFN_dom"/>
    <property type="match status" value="1"/>
</dbReference>
<evidence type="ECO:0000313" key="4">
    <source>
        <dbReference type="Proteomes" id="UP000001369"/>
    </source>
</evidence>
<dbReference type="OrthoDB" id="9788698at2"/>
<dbReference type="InterPro" id="IPR003729">
    <property type="entry name" value="Bi_nuclease_dom"/>
</dbReference>
<dbReference type="EMBL" id="CP001229">
    <property type="protein sequence ID" value="ACN98714.1"/>
    <property type="molecule type" value="Genomic_DNA"/>
</dbReference>
<organism evidence="3 4">
    <name type="scientific">Sulfurihydrogenibium azorense (strain DSM 15241 / OCM 825 / Az-Fu1)</name>
    <dbReference type="NCBI Taxonomy" id="204536"/>
    <lineage>
        <taxon>Bacteria</taxon>
        <taxon>Pseudomonadati</taxon>
        <taxon>Aquificota</taxon>
        <taxon>Aquificia</taxon>
        <taxon>Aquificales</taxon>
        <taxon>Hydrogenothermaceae</taxon>
        <taxon>Sulfurihydrogenibium</taxon>
    </lineage>
</organism>
<feature type="domain" description="BFN" evidence="2">
    <location>
        <begin position="1"/>
        <end position="133"/>
    </location>
</feature>
<keyword evidence="4" id="KW-1185">Reference proteome</keyword>
<evidence type="ECO:0000259" key="2">
    <source>
        <dbReference type="PROSITE" id="PS51658"/>
    </source>
</evidence>
<dbReference type="SUPFAM" id="SSF103256">
    <property type="entry name" value="Hypothetical protein TM0160"/>
    <property type="match status" value="1"/>
</dbReference>
<dbReference type="PANTHER" id="PTHR15160">
    <property type="entry name" value="VON HIPPEL-LINDAU PROTEIN"/>
    <property type="match status" value="1"/>
</dbReference>
<dbReference type="Proteomes" id="UP000001369">
    <property type="component" value="Chromosome"/>
</dbReference>
<dbReference type="InterPro" id="IPR036104">
    <property type="entry name" value="BFN_sf"/>
</dbReference>
<feature type="coiled-coil region" evidence="1">
    <location>
        <begin position="135"/>
        <end position="162"/>
    </location>
</feature>
<dbReference type="RefSeq" id="WP_012674036.1">
    <property type="nucleotide sequence ID" value="NC_012438.1"/>
</dbReference>
<dbReference type="STRING" id="204536.SULAZ_0387"/>
<evidence type="ECO:0000313" key="3">
    <source>
        <dbReference type="EMBL" id="ACN98714.1"/>
    </source>
</evidence>
<dbReference type="HOGENOM" id="CLU_096111_1_2_0"/>
<accession>C1DTE4</accession>
<protein>
    <recommendedName>
        <fullName evidence="2">BFN domain-containing protein</fullName>
    </recommendedName>
</protein>
<reference evidence="3 4" key="1">
    <citation type="journal article" date="2009" name="J. Bacteriol.">
        <title>Complete and draft genome sequences of six members of the Aquificales.</title>
        <authorList>
            <person name="Reysenbach A.L."/>
            <person name="Hamamura N."/>
            <person name="Podar M."/>
            <person name="Griffiths E."/>
            <person name="Ferreira S."/>
            <person name="Hochstein R."/>
            <person name="Heidelberg J."/>
            <person name="Johnson J."/>
            <person name="Mead D."/>
            <person name="Pohorille A."/>
            <person name="Sarmiento M."/>
            <person name="Schweighofer K."/>
            <person name="Seshadri R."/>
            <person name="Voytek M.A."/>
        </authorList>
    </citation>
    <scope>NUCLEOTIDE SEQUENCE [LARGE SCALE GENOMIC DNA]</scope>
    <source>
        <strain evidence="4">Az-Fu1 / DSM 15241 / OCM 825</strain>
    </source>
</reference>
<dbReference type="KEGG" id="saf:SULAZ_0387"/>
<dbReference type="PROSITE" id="PS51658">
    <property type="entry name" value="BFN"/>
    <property type="match status" value="1"/>
</dbReference>